<gene>
    <name evidence="1" type="ORF">NCTC13456_02370</name>
</gene>
<dbReference type="AlphaFoldDB" id="A0A376GIE7"/>
<dbReference type="EMBL" id="UFXS01000001">
    <property type="protein sequence ID" value="STD58743.1"/>
    <property type="molecule type" value="Genomic_DNA"/>
</dbReference>
<dbReference type="Proteomes" id="UP000254737">
    <property type="component" value="Unassembled WGS sequence"/>
</dbReference>
<name>A0A376GIE7_9FLAO</name>
<organism evidence="1 2">
    <name type="scientific">Empedobacter falsenii</name>
    <dbReference type="NCBI Taxonomy" id="343874"/>
    <lineage>
        <taxon>Bacteria</taxon>
        <taxon>Pseudomonadati</taxon>
        <taxon>Bacteroidota</taxon>
        <taxon>Flavobacteriia</taxon>
        <taxon>Flavobacteriales</taxon>
        <taxon>Weeksellaceae</taxon>
        <taxon>Empedobacter</taxon>
    </lineage>
</organism>
<reference evidence="1 2" key="1">
    <citation type="submission" date="2018-06" db="EMBL/GenBank/DDBJ databases">
        <authorList>
            <consortium name="Pathogen Informatics"/>
            <person name="Doyle S."/>
        </authorList>
    </citation>
    <scope>NUCLEOTIDE SEQUENCE [LARGE SCALE GENOMIC DNA]</scope>
    <source>
        <strain evidence="1 2">NCTC13456</strain>
    </source>
</reference>
<accession>A0A376GIE7</accession>
<protein>
    <submittedName>
        <fullName evidence="1">Uncharacterized protein</fullName>
    </submittedName>
</protein>
<evidence type="ECO:0000313" key="1">
    <source>
        <dbReference type="EMBL" id="STD58743.1"/>
    </source>
</evidence>
<proteinExistence type="predicted"/>
<sequence length="175" mass="20993">MNLYSQKINEEYYLFSNENISENLIFKNDSIVISKPIFRGGIFIESNYKEKIYKYEIINDTLIIYNFRDSGNLKYKITENYIENSERKEIFIIRNEFEKFPDLAVKFEDQIYWIDSPQTSNGVITKEGKVNRKIQKLFKNKNIDNLNLKLYKGYEAFIEFGYQYVFGIINVTEKQ</sequence>
<evidence type="ECO:0000313" key="2">
    <source>
        <dbReference type="Proteomes" id="UP000254737"/>
    </source>
</evidence>